<accession>A0A2I0V1P5</accession>
<comment type="caution">
    <text evidence="1">The sequence shown here is derived from an EMBL/GenBank/DDBJ whole genome shotgun (WGS) entry which is preliminary data.</text>
</comment>
<dbReference type="RefSeq" id="WP_058844344.1">
    <property type="nucleotide sequence ID" value="NZ_PDFK01000002.1"/>
</dbReference>
<dbReference type="Proteomes" id="UP000234956">
    <property type="component" value="Unassembled WGS sequence"/>
</dbReference>
<proteinExistence type="predicted"/>
<evidence type="ECO:0000313" key="1">
    <source>
        <dbReference type="EMBL" id="PKU52228.1"/>
    </source>
</evidence>
<dbReference type="AlphaFoldDB" id="A0A2I0V1P5"/>
<evidence type="ECO:0000313" key="2">
    <source>
        <dbReference type="Proteomes" id="UP000234956"/>
    </source>
</evidence>
<dbReference type="GO" id="GO:0003676">
    <property type="term" value="F:nucleic acid binding"/>
    <property type="evidence" value="ECO:0007669"/>
    <property type="project" value="InterPro"/>
</dbReference>
<dbReference type="EMBL" id="PDFK01000002">
    <property type="protein sequence ID" value="PKU52228.1"/>
    <property type="molecule type" value="Genomic_DNA"/>
</dbReference>
<dbReference type="Gene3D" id="3.30.420.10">
    <property type="entry name" value="Ribonuclease H-like superfamily/Ribonuclease H"/>
    <property type="match status" value="1"/>
</dbReference>
<dbReference type="SUPFAM" id="SSF53098">
    <property type="entry name" value="Ribonuclease H-like"/>
    <property type="match status" value="1"/>
</dbReference>
<dbReference type="PANTHER" id="PTHR46889">
    <property type="entry name" value="TRANSPOSASE INSF FOR INSERTION SEQUENCE IS3B-RELATED"/>
    <property type="match status" value="1"/>
</dbReference>
<gene>
    <name evidence="1" type="ORF">CRI88_07635</name>
</gene>
<dbReference type="PANTHER" id="PTHR46889:SF4">
    <property type="entry name" value="TRANSPOSASE INSO FOR INSERTION SEQUENCE ELEMENT IS911B-RELATED"/>
    <property type="match status" value="1"/>
</dbReference>
<name>A0A2I0V1P5_9BACI</name>
<organism evidence="1 2">
    <name type="scientific">Lysinibacillus fusiformis</name>
    <dbReference type="NCBI Taxonomy" id="28031"/>
    <lineage>
        <taxon>Bacteria</taxon>
        <taxon>Bacillati</taxon>
        <taxon>Bacillota</taxon>
        <taxon>Bacilli</taxon>
        <taxon>Bacillales</taxon>
        <taxon>Bacillaceae</taxon>
        <taxon>Lysinibacillus</taxon>
    </lineage>
</organism>
<dbReference type="InterPro" id="IPR050900">
    <property type="entry name" value="Transposase_IS3/IS150/IS904"/>
</dbReference>
<protein>
    <submittedName>
        <fullName evidence="1">IS3 family transposase</fullName>
    </submittedName>
</protein>
<reference evidence="1 2" key="1">
    <citation type="submission" date="2017-10" db="EMBL/GenBank/DDBJ databases">
        <title>Draft genome of Lysinibacillus fusiformis strain Juneja, a laboratory-derived pathogen of Drosophila melanogaster.</title>
        <authorList>
            <person name="Smith B.R."/>
            <person name="Unckless R.L."/>
        </authorList>
    </citation>
    <scope>NUCLEOTIDE SEQUENCE [LARGE SCALE GENOMIC DNA]</scope>
    <source>
        <strain evidence="1 2">Juneja</strain>
    </source>
</reference>
<dbReference type="InterPro" id="IPR012337">
    <property type="entry name" value="RNaseH-like_sf"/>
</dbReference>
<sequence length="79" mass="9377">MPDTRFCDGLVLLIIHERVKYRTTIHSDQAWHYQHNSWGQTLKQNKIFQSISRKTTCADNAAMENFFDLLKQEIYDGEE</sequence>
<dbReference type="InterPro" id="IPR036397">
    <property type="entry name" value="RNaseH_sf"/>
</dbReference>